<dbReference type="OrthoDB" id="2875868at2759"/>
<evidence type="ECO:0000313" key="1">
    <source>
        <dbReference type="EMBL" id="EAU81272.2"/>
    </source>
</evidence>
<organism evidence="1 2">
    <name type="scientific">Coprinopsis cinerea (strain Okayama-7 / 130 / ATCC MYA-4618 / FGSC 9003)</name>
    <name type="common">Inky cap fungus</name>
    <name type="synonym">Hormographiella aspergillata</name>
    <dbReference type="NCBI Taxonomy" id="240176"/>
    <lineage>
        <taxon>Eukaryota</taxon>
        <taxon>Fungi</taxon>
        <taxon>Dikarya</taxon>
        <taxon>Basidiomycota</taxon>
        <taxon>Agaricomycotina</taxon>
        <taxon>Agaricomycetes</taxon>
        <taxon>Agaricomycetidae</taxon>
        <taxon>Agaricales</taxon>
        <taxon>Agaricineae</taxon>
        <taxon>Psathyrellaceae</taxon>
        <taxon>Coprinopsis</taxon>
    </lineage>
</organism>
<dbReference type="AlphaFoldDB" id="A8PD82"/>
<dbReference type="VEuPathDB" id="FungiDB:CC1G_12826"/>
<dbReference type="KEGG" id="cci:CC1G_12826"/>
<accession>A8PD82</accession>
<protein>
    <submittedName>
        <fullName evidence="1">Uncharacterized protein</fullName>
    </submittedName>
</protein>
<evidence type="ECO:0000313" key="2">
    <source>
        <dbReference type="Proteomes" id="UP000001861"/>
    </source>
</evidence>
<dbReference type="GeneID" id="6017200"/>
<keyword evidence="2" id="KW-1185">Reference proteome</keyword>
<name>A8PD82_COPC7</name>
<dbReference type="RefSeq" id="XP_001840553.2">
    <property type="nucleotide sequence ID" value="XM_001840501.2"/>
</dbReference>
<proteinExistence type="predicted"/>
<sequence>MQSDIETPANSPLLVLPLSNLTRILLNFIAAQMATQYLPSIECRDARLCDLLKRVAENHEIDHGTVQGITHYNPGTGEVDFWFWPLDKKGVRIPPDHLSEEHMLLLFDGPCCFCAYLDGSCREERTLNQTKDQ</sequence>
<dbReference type="EMBL" id="AACS02000006">
    <property type="protein sequence ID" value="EAU81272.2"/>
    <property type="molecule type" value="Genomic_DNA"/>
</dbReference>
<dbReference type="HOGENOM" id="CLU_1906628_0_0_1"/>
<gene>
    <name evidence="1" type="ORF">CC1G_12826</name>
</gene>
<dbReference type="Proteomes" id="UP000001861">
    <property type="component" value="Unassembled WGS sequence"/>
</dbReference>
<dbReference type="InParanoid" id="A8PD82"/>
<reference evidence="1 2" key="1">
    <citation type="journal article" date="2010" name="Proc. Natl. Acad. Sci. U.S.A.">
        <title>Insights into evolution of multicellular fungi from the assembled chromosomes of the mushroom Coprinopsis cinerea (Coprinus cinereus).</title>
        <authorList>
            <person name="Stajich J.E."/>
            <person name="Wilke S.K."/>
            <person name="Ahren D."/>
            <person name="Au C.H."/>
            <person name="Birren B.W."/>
            <person name="Borodovsky M."/>
            <person name="Burns C."/>
            <person name="Canback B."/>
            <person name="Casselton L.A."/>
            <person name="Cheng C.K."/>
            <person name="Deng J."/>
            <person name="Dietrich F.S."/>
            <person name="Fargo D.C."/>
            <person name="Farman M.L."/>
            <person name="Gathman A.C."/>
            <person name="Goldberg J."/>
            <person name="Guigo R."/>
            <person name="Hoegger P.J."/>
            <person name="Hooker J.B."/>
            <person name="Huggins A."/>
            <person name="James T.Y."/>
            <person name="Kamada T."/>
            <person name="Kilaru S."/>
            <person name="Kodira C."/>
            <person name="Kues U."/>
            <person name="Kupfer D."/>
            <person name="Kwan H.S."/>
            <person name="Lomsadze A."/>
            <person name="Li W."/>
            <person name="Lilly W.W."/>
            <person name="Ma L.J."/>
            <person name="Mackey A.J."/>
            <person name="Manning G."/>
            <person name="Martin F."/>
            <person name="Muraguchi H."/>
            <person name="Natvig D.O."/>
            <person name="Palmerini H."/>
            <person name="Ramesh M.A."/>
            <person name="Rehmeyer C.J."/>
            <person name="Roe B.A."/>
            <person name="Shenoy N."/>
            <person name="Stanke M."/>
            <person name="Ter-Hovhannisyan V."/>
            <person name="Tunlid A."/>
            <person name="Velagapudi R."/>
            <person name="Vision T.J."/>
            <person name="Zeng Q."/>
            <person name="Zolan M.E."/>
            <person name="Pukkila P.J."/>
        </authorList>
    </citation>
    <scope>NUCLEOTIDE SEQUENCE [LARGE SCALE GENOMIC DNA]</scope>
    <source>
        <strain evidence="2">Okayama-7 / 130 / ATCC MYA-4618 / FGSC 9003</strain>
    </source>
</reference>
<comment type="caution">
    <text evidence="1">The sequence shown here is derived from an EMBL/GenBank/DDBJ whole genome shotgun (WGS) entry which is preliminary data.</text>
</comment>